<evidence type="ECO:0000256" key="1">
    <source>
        <dbReference type="SAM" id="MobiDB-lite"/>
    </source>
</evidence>
<feature type="chain" id="PRO_5034151767" description="Lipoprotein" evidence="2">
    <location>
        <begin position="25"/>
        <end position="156"/>
    </location>
</feature>
<keyword evidence="4" id="KW-1185">Reference proteome</keyword>
<accession>A0A892IAR8</accession>
<protein>
    <recommendedName>
        <fullName evidence="5">Lipoprotein</fullName>
    </recommendedName>
</protein>
<feature type="signal peptide" evidence="2">
    <location>
        <begin position="1"/>
        <end position="24"/>
    </location>
</feature>
<evidence type="ECO:0000313" key="4">
    <source>
        <dbReference type="Proteomes" id="UP000625568"/>
    </source>
</evidence>
<dbReference type="AlphaFoldDB" id="A0A892IAR8"/>
<reference evidence="3 4" key="1">
    <citation type="submission" date="2021-02" db="EMBL/GenBank/DDBJ databases">
        <title>FDA dAtabase for Regulatory Grade micrObial Sequences (FDA-ARGOS): Supporting development and validation of Infectious Disease Dx tests.</title>
        <authorList>
            <person name="Minogue T."/>
            <person name="Wolcott M."/>
            <person name="Wasieloski L."/>
            <person name="Aguilar W."/>
            <person name="Moore D."/>
            <person name="Jaissle J."/>
            <person name="Tallon L."/>
            <person name="Sadzewicz L."/>
            <person name="Zhao X."/>
            <person name="Boylan J."/>
            <person name="Ott S."/>
            <person name="Bowen H."/>
            <person name="Vavikolanu K."/>
            <person name="Mehta A."/>
            <person name="Aluvathingal J."/>
            <person name="Nadendla S."/>
            <person name="Yan Y."/>
            <person name="Sichtig H."/>
        </authorList>
    </citation>
    <scope>NUCLEOTIDE SEQUENCE [LARGE SCALE GENOMIC DNA]</scope>
    <source>
        <strain evidence="3 4">FDAARGOS_1272</strain>
    </source>
</reference>
<gene>
    <name evidence="3" type="ORF">I6K02_16900</name>
</gene>
<name>A0A892IAR8_9BURK</name>
<dbReference type="GeneID" id="93129953"/>
<keyword evidence="2" id="KW-0732">Signal</keyword>
<proteinExistence type="predicted"/>
<evidence type="ECO:0008006" key="5">
    <source>
        <dbReference type="Google" id="ProtNLM"/>
    </source>
</evidence>
<evidence type="ECO:0000256" key="2">
    <source>
        <dbReference type="SAM" id="SignalP"/>
    </source>
</evidence>
<organism evidence="3 4">
    <name type="scientific">Burkholderia dolosa</name>
    <dbReference type="NCBI Taxonomy" id="152500"/>
    <lineage>
        <taxon>Bacteria</taxon>
        <taxon>Pseudomonadati</taxon>
        <taxon>Pseudomonadota</taxon>
        <taxon>Betaproteobacteria</taxon>
        <taxon>Burkholderiales</taxon>
        <taxon>Burkholderiaceae</taxon>
        <taxon>Burkholderia</taxon>
        <taxon>Burkholderia cepacia complex</taxon>
    </lineage>
</organism>
<dbReference type="EMBL" id="CP069483">
    <property type="protein sequence ID" value="QRO80036.1"/>
    <property type="molecule type" value="Genomic_DNA"/>
</dbReference>
<dbReference type="Proteomes" id="UP000625568">
    <property type="component" value="Chromosome 2"/>
</dbReference>
<evidence type="ECO:0000313" key="3">
    <source>
        <dbReference type="EMBL" id="QRO80036.1"/>
    </source>
</evidence>
<feature type="region of interest" description="Disordered" evidence="1">
    <location>
        <begin position="55"/>
        <end position="79"/>
    </location>
</feature>
<sequence>MTARSIIGLAAALALAAASGSVFGQQTAGPAHVVDVFPSQQWTSLGAEDVVAADTAPDAPQEMPSTAQQDGESAPAAQPMPFGIAGEWRERGQRIVVLERGGRTFLLCAQACPVRDAVLPGGEIADGYRLKRLGEAAVIASGNGPDIELSLSSPAH</sequence>
<dbReference type="RefSeq" id="WP_006765938.1">
    <property type="nucleotide sequence ID" value="NZ_CABVPR010000041.1"/>
</dbReference>